<dbReference type="Gene3D" id="3.30.300.30">
    <property type="match status" value="1"/>
</dbReference>
<dbReference type="InterPro" id="IPR050237">
    <property type="entry name" value="ATP-dep_AMP-bd_enzyme"/>
</dbReference>
<organism evidence="3 4">
    <name type="scientific">Sneathiella litorea</name>
    <dbReference type="NCBI Taxonomy" id="2606216"/>
    <lineage>
        <taxon>Bacteria</taxon>
        <taxon>Pseudomonadati</taxon>
        <taxon>Pseudomonadota</taxon>
        <taxon>Alphaproteobacteria</taxon>
        <taxon>Sneathiellales</taxon>
        <taxon>Sneathiellaceae</taxon>
        <taxon>Sneathiella</taxon>
    </lineage>
</organism>
<evidence type="ECO:0000313" key="3">
    <source>
        <dbReference type="EMBL" id="MZR29183.1"/>
    </source>
</evidence>
<reference evidence="3 4" key="1">
    <citation type="submission" date="2019-12" db="EMBL/GenBank/DDBJ databases">
        <title>Snethiella sp. nov. sp. isolated from sea sand.</title>
        <authorList>
            <person name="Kim J."/>
            <person name="Jeong S.E."/>
            <person name="Jung H.S."/>
            <person name="Jeon C.O."/>
        </authorList>
    </citation>
    <scope>NUCLEOTIDE SEQUENCE [LARGE SCALE GENOMIC DNA]</scope>
    <source>
        <strain evidence="3 4">DP05</strain>
    </source>
</reference>
<dbReference type="PANTHER" id="PTHR43767">
    <property type="entry name" value="LONG-CHAIN-FATTY-ACID--COA LIGASE"/>
    <property type="match status" value="1"/>
</dbReference>
<dbReference type="Gene3D" id="3.40.50.12780">
    <property type="entry name" value="N-terminal domain of ligase-like"/>
    <property type="match status" value="1"/>
</dbReference>
<dbReference type="InterPro" id="IPR042099">
    <property type="entry name" value="ANL_N_sf"/>
</dbReference>
<sequence>MVKTISEFNLPFFNLKDVEKFEETPIEKWMPFQNVYDAFCAAVEQYSDKPALIALPPGDPMGESKAITYRELLAKVNQTANLFLSADLHKGETVTYLIPLCPQAYFTMLGAEAVGMVNAVNPLLEPDHILGIAEAANATILIATGPALSPELWEKAAYVIERMPSLKAVYVLGGGAECDGKKIFPYDELIAKQDASGINGPRNDALDDVVGYYHTGGTTGVPKLAPHTNRMQLSQVAISAFGLGYSNTDCLLAGLPMFHISGSIVVGLVPMLNGATLVIASPQGFRDPQVIGNYWRLVEKYGITVLGGVPTMMSALLNIPVGDADISTLRAGLTGGSAAPIEVLKAISDLSEVPMLEGYGMTEVTSFTTMQPQQGEARFGSVGLRLPFVDIEAAHIDEGGNIERFAEPDEIGEIIMKGVCVMSGYVQTAYNQTTFTRDGWFRSGDLGRIDADGYIWLTGRAKDIIIRGGHNIDPSIIEEALHEHPAVELAAAVGRPDSYAGEIPVAYVQLKPDIKVTIEELKDFARERIPERAANPADLTIIDAMPLTGVGKIFKPALRHDAAEKVFTAELEPLKGSGVSIVVGVDNHPVHGSLATIIVSGADKATLGNQIAERLGSYTLRHEVVWQE</sequence>
<comment type="caution">
    <text evidence="3">The sequence shown here is derived from an EMBL/GenBank/DDBJ whole genome shotgun (WGS) entry which is preliminary data.</text>
</comment>
<dbReference type="RefSeq" id="WP_161313673.1">
    <property type="nucleotide sequence ID" value="NZ_WTUW01000001.1"/>
</dbReference>
<proteinExistence type="predicted"/>
<evidence type="ECO:0000313" key="4">
    <source>
        <dbReference type="Proteomes" id="UP000476030"/>
    </source>
</evidence>
<dbReference type="Pfam" id="PF00501">
    <property type="entry name" value="AMP-binding"/>
    <property type="match status" value="1"/>
</dbReference>
<feature type="domain" description="AMP-binding enzyme C-terminal" evidence="2">
    <location>
        <begin position="477"/>
        <end position="552"/>
    </location>
</feature>
<dbReference type="SUPFAM" id="SSF56801">
    <property type="entry name" value="Acetyl-CoA synthetase-like"/>
    <property type="match status" value="1"/>
</dbReference>
<feature type="domain" description="AMP-dependent synthetase/ligase" evidence="1">
    <location>
        <begin position="42"/>
        <end position="425"/>
    </location>
</feature>
<dbReference type="NCBIfam" id="NF005714">
    <property type="entry name" value="PRK07529.1"/>
    <property type="match status" value="1"/>
</dbReference>
<name>A0A6L8W3N6_9PROT</name>
<protein>
    <submittedName>
        <fullName evidence="3">Acyl-CoA synthetase</fullName>
    </submittedName>
</protein>
<dbReference type="PROSITE" id="PS00455">
    <property type="entry name" value="AMP_BINDING"/>
    <property type="match status" value="1"/>
</dbReference>
<dbReference type="AlphaFoldDB" id="A0A6L8W3N6"/>
<evidence type="ECO:0000259" key="1">
    <source>
        <dbReference type="Pfam" id="PF00501"/>
    </source>
</evidence>
<gene>
    <name evidence="3" type="ORF">GQE98_00905</name>
</gene>
<dbReference type="InterPro" id="IPR045851">
    <property type="entry name" value="AMP-bd_C_sf"/>
</dbReference>
<dbReference type="Proteomes" id="UP000476030">
    <property type="component" value="Unassembled WGS sequence"/>
</dbReference>
<dbReference type="InterPro" id="IPR020845">
    <property type="entry name" value="AMP-binding_CS"/>
</dbReference>
<dbReference type="GO" id="GO:0016878">
    <property type="term" value="F:acid-thiol ligase activity"/>
    <property type="evidence" value="ECO:0007669"/>
    <property type="project" value="UniProtKB-ARBA"/>
</dbReference>
<dbReference type="PANTHER" id="PTHR43767:SF1">
    <property type="entry name" value="NONRIBOSOMAL PEPTIDE SYNTHASE PES1 (EUROFUNG)-RELATED"/>
    <property type="match status" value="1"/>
</dbReference>
<dbReference type="InterPro" id="IPR025110">
    <property type="entry name" value="AMP-bd_C"/>
</dbReference>
<evidence type="ECO:0000259" key="2">
    <source>
        <dbReference type="Pfam" id="PF13193"/>
    </source>
</evidence>
<dbReference type="EMBL" id="WTUW01000001">
    <property type="protein sequence ID" value="MZR29183.1"/>
    <property type="molecule type" value="Genomic_DNA"/>
</dbReference>
<dbReference type="InterPro" id="IPR000873">
    <property type="entry name" value="AMP-dep_synth/lig_dom"/>
</dbReference>
<keyword evidence="4" id="KW-1185">Reference proteome</keyword>
<accession>A0A6L8W3N6</accession>
<dbReference type="Pfam" id="PF13193">
    <property type="entry name" value="AMP-binding_C"/>
    <property type="match status" value="1"/>
</dbReference>